<comment type="caution">
    <text evidence="1">The sequence shown here is derived from an EMBL/GenBank/DDBJ whole genome shotgun (WGS) entry which is preliminary data.</text>
</comment>
<sequence>MIIREFEKGIHYQIVDKISNTLRRLAFEGIVHDVKKADVPKKKAKETISKRIRKGLIRSIDSCVER</sequence>
<organism evidence="1 2">
    <name type="scientific">Oikeobacillus pervagus</name>
    <dbReference type="NCBI Taxonomy" id="1325931"/>
    <lineage>
        <taxon>Bacteria</taxon>
        <taxon>Bacillati</taxon>
        <taxon>Bacillota</taxon>
        <taxon>Bacilli</taxon>
        <taxon>Bacillales</taxon>
        <taxon>Bacillaceae</taxon>
        <taxon>Oikeobacillus</taxon>
    </lineage>
</organism>
<gene>
    <name evidence="1" type="ORF">J2S13_000906</name>
</gene>
<evidence type="ECO:0000313" key="2">
    <source>
        <dbReference type="Proteomes" id="UP001237207"/>
    </source>
</evidence>
<accession>A0AAJ1SXD7</accession>
<evidence type="ECO:0000313" key="1">
    <source>
        <dbReference type="EMBL" id="MDQ0214510.1"/>
    </source>
</evidence>
<keyword evidence="2" id="KW-1185">Reference proteome</keyword>
<proteinExistence type="predicted"/>
<dbReference type="EMBL" id="JAUSUC010000007">
    <property type="protein sequence ID" value="MDQ0214510.1"/>
    <property type="molecule type" value="Genomic_DNA"/>
</dbReference>
<name>A0AAJ1SXD7_9BACI</name>
<protein>
    <submittedName>
        <fullName evidence="1">Uncharacterized protein</fullName>
    </submittedName>
</protein>
<dbReference type="AlphaFoldDB" id="A0AAJ1SXD7"/>
<reference evidence="1" key="1">
    <citation type="submission" date="2023-07" db="EMBL/GenBank/DDBJ databases">
        <title>Genomic Encyclopedia of Type Strains, Phase IV (KMG-IV): sequencing the most valuable type-strain genomes for metagenomic binning, comparative biology and taxonomic classification.</title>
        <authorList>
            <person name="Goeker M."/>
        </authorList>
    </citation>
    <scope>NUCLEOTIDE SEQUENCE</scope>
    <source>
        <strain evidence="1">DSM 23947</strain>
    </source>
</reference>
<dbReference type="Proteomes" id="UP001237207">
    <property type="component" value="Unassembled WGS sequence"/>
</dbReference>
<dbReference type="RefSeq" id="WP_307256493.1">
    <property type="nucleotide sequence ID" value="NZ_JAUSUC010000007.1"/>
</dbReference>